<evidence type="ECO:0000313" key="4">
    <source>
        <dbReference type="Proteomes" id="UP000198793"/>
    </source>
</evidence>
<proteinExistence type="predicted"/>
<accession>A0A1H0EF21</accession>
<dbReference type="Pfam" id="PF00144">
    <property type="entry name" value="Beta-lactamase"/>
    <property type="match status" value="1"/>
</dbReference>
<organism evidence="3 4">
    <name type="scientific">Aureimonas jatrophae</name>
    <dbReference type="NCBI Taxonomy" id="1166073"/>
    <lineage>
        <taxon>Bacteria</taxon>
        <taxon>Pseudomonadati</taxon>
        <taxon>Pseudomonadota</taxon>
        <taxon>Alphaproteobacteria</taxon>
        <taxon>Hyphomicrobiales</taxon>
        <taxon>Aurantimonadaceae</taxon>
        <taxon>Aureimonas</taxon>
    </lineage>
</organism>
<dbReference type="PANTHER" id="PTHR46825:SF7">
    <property type="entry name" value="D-ALANYL-D-ALANINE CARBOXYPEPTIDASE"/>
    <property type="match status" value="1"/>
</dbReference>
<name>A0A1H0EF21_9HYPH</name>
<keyword evidence="3" id="KW-0645">Protease</keyword>
<evidence type="ECO:0000313" key="3">
    <source>
        <dbReference type="EMBL" id="SDN80962.1"/>
    </source>
</evidence>
<dbReference type="GO" id="GO:0004180">
    <property type="term" value="F:carboxypeptidase activity"/>
    <property type="evidence" value="ECO:0007669"/>
    <property type="project" value="UniProtKB-KW"/>
</dbReference>
<reference evidence="3 4" key="1">
    <citation type="submission" date="2016-10" db="EMBL/GenBank/DDBJ databases">
        <authorList>
            <person name="de Groot N.N."/>
        </authorList>
    </citation>
    <scope>NUCLEOTIDE SEQUENCE [LARGE SCALE GENOMIC DNA]</scope>
    <source>
        <strain evidence="4">L7-484,KACC 16230,DSM 25025</strain>
    </source>
</reference>
<dbReference type="SUPFAM" id="SSF56601">
    <property type="entry name" value="beta-lactamase/transpeptidase-like"/>
    <property type="match status" value="1"/>
</dbReference>
<keyword evidence="1" id="KW-0812">Transmembrane</keyword>
<dbReference type="InterPro" id="IPR050491">
    <property type="entry name" value="AmpC-like"/>
</dbReference>
<feature type="transmembrane region" description="Helical" evidence="1">
    <location>
        <begin position="301"/>
        <end position="323"/>
    </location>
</feature>
<dbReference type="EMBL" id="FNIT01000002">
    <property type="protein sequence ID" value="SDN80962.1"/>
    <property type="molecule type" value="Genomic_DNA"/>
</dbReference>
<dbReference type="InterPro" id="IPR012338">
    <property type="entry name" value="Beta-lactam/transpept-like"/>
</dbReference>
<keyword evidence="3" id="KW-0378">Hydrolase</keyword>
<keyword evidence="1" id="KW-0472">Membrane</keyword>
<dbReference type="AlphaFoldDB" id="A0A1H0EF21"/>
<keyword evidence="3" id="KW-0121">Carboxypeptidase</keyword>
<gene>
    <name evidence="3" type="ORF">SAMN05192530_10211</name>
</gene>
<dbReference type="InterPro" id="IPR001466">
    <property type="entry name" value="Beta-lactam-related"/>
</dbReference>
<sequence length="352" mass="37793">MIGQAFLARHFETLLSDPSSASAIYLCGKGVDVPIGLTSAGRVHDDPAMTLDTPFRVASNTKTFTAATVLRLAEAGKLCLDDAISDHLDRATYQCLQSAGFCCERITIRHLLAHSSGLADHTDDPNYLAAAFEDPSRAWTRMEQVQIGASLAKPIGEPGAVYHYSDTGYVLLREVIERVSGRSLAATVRDELGFERHGLRATWWEGAEVPHVDAEPRRRQFVHGRDVTDLHPSVDAYGGGGLVVSVRDLGGLTAALFEGRVLRQETTLAEMLAPTGAERDDGYRLGVMAICAGGFEVYGHVGYWGTAALYVPALGIALGGFVAERDRRPDLIASMLGFVVALGEATDVACAF</sequence>
<dbReference type="Proteomes" id="UP000198793">
    <property type="component" value="Unassembled WGS sequence"/>
</dbReference>
<dbReference type="STRING" id="1166073.SAMN05192530_10211"/>
<dbReference type="Gene3D" id="3.40.710.10">
    <property type="entry name" value="DD-peptidase/beta-lactamase superfamily"/>
    <property type="match status" value="1"/>
</dbReference>
<evidence type="ECO:0000256" key="1">
    <source>
        <dbReference type="SAM" id="Phobius"/>
    </source>
</evidence>
<feature type="domain" description="Beta-lactamase-related" evidence="2">
    <location>
        <begin position="45"/>
        <end position="322"/>
    </location>
</feature>
<keyword evidence="4" id="KW-1185">Reference proteome</keyword>
<dbReference type="PANTHER" id="PTHR46825">
    <property type="entry name" value="D-ALANYL-D-ALANINE-CARBOXYPEPTIDASE/ENDOPEPTIDASE AMPH"/>
    <property type="match status" value="1"/>
</dbReference>
<keyword evidence="1" id="KW-1133">Transmembrane helix</keyword>
<evidence type="ECO:0000259" key="2">
    <source>
        <dbReference type="Pfam" id="PF00144"/>
    </source>
</evidence>
<protein>
    <submittedName>
        <fullName evidence="3">D-alanyl-D-alanine carboxypeptidase</fullName>
    </submittedName>
</protein>